<evidence type="ECO:0000313" key="2">
    <source>
        <dbReference type="Proteomes" id="UP000030021"/>
    </source>
</evidence>
<dbReference type="HOGENOM" id="CLU_173406_0_0_5"/>
<sequence length="109" mass="12305">MFKIDQTPTFTHRVEIKVPSDGGHEVQDMQVTFRVLPDAEVEGFDMRTSRGEREFLAAAVVGFDDVEDEKGAKLPYSHALRDRLIGLAYVRVAMINAYYAALMGKRVKN</sequence>
<proteinExistence type="predicted"/>
<dbReference type="eggNOG" id="ENOG50334D9">
    <property type="taxonomic scope" value="Bacteria"/>
</dbReference>
<comment type="caution">
    <text evidence="1">The sequence shown here is derived from an EMBL/GenBank/DDBJ whole genome shotgun (WGS) entry which is preliminary data.</text>
</comment>
<dbReference type="AlphaFoldDB" id="A0A0A0HG77"/>
<name>A0A0A0HG77_9RHOB</name>
<gene>
    <name evidence="1" type="ORF">rosmuc_03060</name>
</gene>
<accession>A0A0A0HG77</accession>
<dbReference type="EMBL" id="AONH01000016">
    <property type="protein sequence ID" value="KGM86767.1"/>
    <property type="molecule type" value="Genomic_DNA"/>
</dbReference>
<evidence type="ECO:0000313" key="1">
    <source>
        <dbReference type="EMBL" id="KGM86767.1"/>
    </source>
</evidence>
<dbReference type="OrthoDB" id="7743875at2"/>
<organism evidence="1 2">
    <name type="scientific">Roseovarius mucosus DSM 17069</name>
    <dbReference type="NCBI Taxonomy" id="1288298"/>
    <lineage>
        <taxon>Bacteria</taxon>
        <taxon>Pseudomonadati</taxon>
        <taxon>Pseudomonadota</taxon>
        <taxon>Alphaproteobacteria</taxon>
        <taxon>Rhodobacterales</taxon>
        <taxon>Roseobacteraceae</taxon>
        <taxon>Roseovarius</taxon>
    </lineage>
</organism>
<reference evidence="1 2" key="1">
    <citation type="submission" date="2013-01" db="EMBL/GenBank/DDBJ databases">
        <authorList>
            <person name="Fiebig A."/>
            <person name="Goeker M."/>
            <person name="Klenk H.-P.P."/>
        </authorList>
    </citation>
    <scope>NUCLEOTIDE SEQUENCE [LARGE SCALE GENOMIC DNA]</scope>
    <source>
        <strain evidence="1 2">DSM 17069</strain>
    </source>
</reference>
<protein>
    <submittedName>
        <fullName evidence="1">Uncharacterized protein</fullName>
    </submittedName>
</protein>
<dbReference type="STRING" id="215743.ROSMUCSMR3_03549"/>
<dbReference type="Proteomes" id="UP000030021">
    <property type="component" value="Unassembled WGS sequence"/>
</dbReference>
<dbReference type="RefSeq" id="WP_037268715.1">
    <property type="nucleotide sequence ID" value="NZ_KN293975.1"/>
</dbReference>
<dbReference type="PATRIC" id="fig|1288298.3.peg.3071"/>